<dbReference type="KEGG" id="bsen:DP114_02175"/>
<dbReference type="Pfam" id="PF12323">
    <property type="entry name" value="HTH_OrfB_IS605"/>
    <property type="match status" value="1"/>
</dbReference>
<evidence type="ECO:0000313" key="11">
    <source>
        <dbReference type="EMBL" id="QDL06869.1"/>
    </source>
</evidence>
<organism evidence="13 15">
    <name type="scientific">Brasilonema sennae CENA114</name>
    <dbReference type="NCBI Taxonomy" id="415709"/>
    <lineage>
        <taxon>Bacteria</taxon>
        <taxon>Bacillati</taxon>
        <taxon>Cyanobacteriota</taxon>
        <taxon>Cyanophyceae</taxon>
        <taxon>Nostocales</taxon>
        <taxon>Scytonemataceae</taxon>
        <taxon>Brasilonema</taxon>
        <taxon>Bromeliae group (in: Brasilonema)</taxon>
    </lineage>
</organism>
<evidence type="ECO:0000313" key="14">
    <source>
        <dbReference type="EMBL" id="QDL10086.1"/>
    </source>
</evidence>
<dbReference type="NCBIfam" id="NF040570">
    <property type="entry name" value="guided_TnpB"/>
    <property type="match status" value="1"/>
</dbReference>
<keyword evidence="5" id="KW-0862">Zinc</keyword>
<feature type="domain" description="Transposase putative helix-turn-helix" evidence="10">
    <location>
        <begin position="3"/>
        <end position="40"/>
    </location>
</feature>
<evidence type="ECO:0000259" key="8">
    <source>
        <dbReference type="Pfam" id="PF01385"/>
    </source>
</evidence>
<evidence type="ECO:0000256" key="2">
    <source>
        <dbReference type="ARBA" id="ARBA00011044"/>
    </source>
</evidence>
<dbReference type="InterPro" id="IPR021027">
    <property type="entry name" value="Transposase_put_HTH"/>
</dbReference>
<dbReference type="KEGG" id="bsen:DP114_08575"/>
<sequence>MYAIKVELKLNNKEQTLMRKHSGYARFVYNYGLALTQGLHSAGVKGSITKQINEIKKVFTNYTKKQPENQWMNELSSKVYQRAFMDLGQAYQRWAKGLSGKPVLKSKKNGDSFTVYDSNGKVLILFGKKIKIPTLGTFRLKEANPCSYCTQTFTISRQADKWYVSFAVDADRIPPTYHPQEAVGIDLGVKCFCTLSDGFQIEAPKPYKRAKTKLAKAQWRNRNKQSGNRRQGIKQSNRAKKFYNSIAKKHARIANQRQDFLHKTTTDISCKFYRIRIEDLNVSGMLANRKLSSAISDLGFYEFRRQLIYKSEFFGTKVELVDRWYPSSKLCSICGNKHDNLKLSDRVYQCQDRSCLAHTITMDRDLNAAYNLLNAPLDFVRLAQPEVTLVDKK</sequence>
<dbReference type="KEGG" id="bsen:DP114_21255"/>
<dbReference type="EMBL" id="CP030118">
    <property type="protein sequence ID" value="QDL10086.1"/>
    <property type="molecule type" value="Genomic_DNA"/>
</dbReference>
<keyword evidence="4" id="KW-0479">Metal-binding</keyword>
<dbReference type="InterPro" id="IPR001959">
    <property type="entry name" value="Transposase"/>
</dbReference>
<feature type="domain" description="Probable transposase IS891/IS1136/IS1341" evidence="8">
    <location>
        <begin position="166"/>
        <end position="288"/>
    </location>
</feature>
<comment type="similarity">
    <text evidence="2">In the N-terminal section; belongs to the transposase 2 family.</text>
</comment>
<dbReference type="EMBL" id="CP030118">
    <property type="protein sequence ID" value="QDL08912.1"/>
    <property type="molecule type" value="Genomic_DNA"/>
</dbReference>
<name>A0A856ME21_9CYAN</name>
<dbReference type="Proteomes" id="UP000503129">
    <property type="component" value="Chromosome"/>
</dbReference>
<dbReference type="Pfam" id="PF01385">
    <property type="entry name" value="OrfB_IS605"/>
    <property type="match status" value="1"/>
</dbReference>
<feature type="domain" description="Cas12f1-like TNB" evidence="9">
    <location>
        <begin position="300"/>
        <end position="372"/>
    </location>
</feature>
<keyword evidence="6" id="KW-0238">DNA-binding</keyword>
<gene>
    <name evidence="11" type="ORF">DP114_02175</name>
    <name evidence="12" type="ORF">DP114_08575</name>
    <name evidence="13" type="ORF">DP114_14280</name>
    <name evidence="14" type="ORF">DP114_21255</name>
</gene>
<comment type="similarity">
    <text evidence="1">In the C-terminal section; belongs to the transposase 35 family.</text>
</comment>
<evidence type="ECO:0000256" key="3">
    <source>
        <dbReference type="ARBA" id="ARBA00022578"/>
    </source>
</evidence>
<dbReference type="InterPro" id="IPR051399">
    <property type="entry name" value="RNA-guided_DNA_endo/Transpos"/>
</dbReference>
<dbReference type="GO" id="GO:0003677">
    <property type="term" value="F:DNA binding"/>
    <property type="evidence" value="ECO:0007669"/>
    <property type="project" value="UniProtKB-KW"/>
</dbReference>
<reference evidence="13 15" key="1">
    <citation type="submission" date="2018-06" db="EMBL/GenBank/DDBJ databases">
        <title>Comparative genomics of Brasilonema spp. strains.</title>
        <authorList>
            <person name="Alvarenga D.O."/>
            <person name="Fiore M.F."/>
            <person name="Varani A.M."/>
        </authorList>
    </citation>
    <scope>NUCLEOTIDE SEQUENCE [LARGE SCALE GENOMIC DNA]</scope>
    <source>
        <strain evidence="13 15">CENA114</strain>
    </source>
</reference>
<dbReference type="NCBIfam" id="TIGR01766">
    <property type="entry name" value="IS200/IS605 family accessory protein TnpB-like domain"/>
    <property type="match status" value="1"/>
</dbReference>
<keyword evidence="3" id="KW-0815">Transposition</keyword>
<protein>
    <submittedName>
        <fullName evidence="13">Transposase</fullName>
    </submittedName>
</protein>
<dbReference type="AlphaFoldDB" id="A0A856ME21"/>
<evidence type="ECO:0000313" key="12">
    <source>
        <dbReference type="EMBL" id="QDL07950.1"/>
    </source>
</evidence>
<dbReference type="RefSeq" id="WP_169264248.1">
    <property type="nucleotide sequence ID" value="NZ_CAWOXK010000001.1"/>
</dbReference>
<proteinExistence type="inferred from homology"/>
<keyword evidence="7" id="KW-0233">DNA recombination</keyword>
<evidence type="ECO:0000313" key="15">
    <source>
        <dbReference type="Proteomes" id="UP000503129"/>
    </source>
</evidence>
<dbReference type="EMBL" id="CP030118">
    <property type="protein sequence ID" value="QDL06869.1"/>
    <property type="molecule type" value="Genomic_DNA"/>
</dbReference>
<dbReference type="PANTHER" id="PTHR30405:SF25">
    <property type="entry name" value="RNA-GUIDED DNA ENDONUCLEASE INSQ-RELATED"/>
    <property type="match status" value="1"/>
</dbReference>
<evidence type="ECO:0000256" key="1">
    <source>
        <dbReference type="ARBA" id="ARBA00008761"/>
    </source>
</evidence>
<dbReference type="Pfam" id="PF07282">
    <property type="entry name" value="Cas12f1-like_TNB"/>
    <property type="match status" value="1"/>
</dbReference>
<keyword evidence="15" id="KW-1185">Reference proteome</keyword>
<dbReference type="KEGG" id="bsen:DP114_14280"/>
<evidence type="ECO:0000259" key="9">
    <source>
        <dbReference type="Pfam" id="PF07282"/>
    </source>
</evidence>
<evidence type="ECO:0000259" key="10">
    <source>
        <dbReference type="Pfam" id="PF12323"/>
    </source>
</evidence>
<dbReference type="PANTHER" id="PTHR30405">
    <property type="entry name" value="TRANSPOSASE"/>
    <property type="match status" value="1"/>
</dbReference>
<evidence type="ECO:0000256" key="4">
    <source>
        <dbReference type="ARBA" id="ARBA00022723"/>
    </source>
</evidence>
<evidence type="ECO:0000256" key="5">
    <source>
        <dbReference type="ARBA" id="ARBA00022833"/>
    </source>
</evidence>
<dbReference type="GO" id="GO:0032196">
    <property type="term" value="P:transposition"/>
    <property type="evidence" value="ECO:0007669"/>
    <property type="project" value="UniProtKB-KW"/>
</dbReference>
<accession>A0A856ME21</accession>
<dbReference type="GO" id="GO:0006310">
    <property type="term" value="P:DNA recombination"/>
    <property type="evidence" value="ECO:0007669"/>
    <property type="project" value="UniProtKB-KW"/>
</dbReference>
<evidence type="ECO:0000256" key="6">
    <source>
        <dbReference type="ARBA" id="ARBA00023125"/>
    </source>
</evidence>
<dbReference type="InterPro" id="IPR010095">
    <property type="entry name" value="Cas12f1-like_TNB"/>
</dbReference>
<evidence type="ECO:0000313" key="13">
    <source>
        <dbReference type="EMBL" id="QDL08912.1"/>
    </source>
</evidence>
<dbReference type="EMBL" id="CP030118">
    <property type="protein sequence ID" value="QDL07950.1"/>
    <property type="molecule type" value="Genomic_DNA"/>
</dbReference>
<dbReference type="GO" id="GO:0046872">
    <property type="term" value="F:metal ion binding"/>
    <property type="evidence" value="ECO:0007669"/>
    <property type="project" value="UniProtKB-KW"/>
</dbReference>
<evidence type="ECO:0000256" key="7">
    <source>
        <dbReference type="ARBA" id="ARBA00023172"/>
    </source>
</evidence>